<evidence type="ECO:0000313" key="5">
    <source>
        <dbReference type="Proteomes" id="UP000267251"/>
    </source>
</evidence>
<dbReference type="Proteomes" id="UP000267251">
    <property type="component" value="Unassembled WGS sequence"/>
</dbReference>
<dbReference type="InterPro" id="IPR022408">
    <property type="entry name" value="Acyl-CoA-binding_prot_CS"/>
</dbReference>
<dbReference type="PRINTS" id="PR00689">
    <property type="entry name" value="ACOABINDINGP"/>
</dbReference>
<feature type="domain" description="ACB" evidence="3">
    <location>
        <begin position="8"/>
        <end position="92"/>
    </location>
</feature>
<sequence>MSDAASTGNAEFIKAAEDAKNFSKMPSTDELLELYALFKQGTIGDNDTTRPGVFDLKGKAKWDAWTGKKGLSKEEAQAKYIAYVKALSEKHA</sequence>
<dbReference type="PANTHER" id="PTHR23310:SF62">
    <property type="entry name" value="ACYL-COA BINDING PROTEIN 1, ISOFORM A"/>
    <property type="match status" value="1"/>
</dbReference>
<reference evidence="5" key="1">
    <citation type="journal article" date="2018" name="Nat. Microbiol.">
        <title>Leveraging single-cell genomics to expand the fungal tree of life.</title>
        <authorList>
            <person name="Ahrendt S.R."/>
            <person name="Quandt C.A."/>
            <person name="Ciobanu D."/>
            <person name="Clum A."/>
            <person name="Salamov A."/>
            <person name="Andreopoulos B."/>
            <person name="Cheng J.F."/>
            <person name="Woyke T."/>
            <person name="Pelin A."/>
            <person name="Henrissat B."/>
            <person name="Reynolds N.K."/>
            <person name="Benny G.L."/>
            <person name="Smith M.E."/>
            <person name="James T.Y."/>
            <person name="Grigoriev I.V."/>
        </authorList>
    </citation>
    <scope>NUCLEOTIDE SEQUENCE [LARGE SCALE GENOMIC DNA]</scope>
</reference>
<dbReference type="PROSITE" id="PS00880">
    <property type="entry name" value="ACB_1"/>
    <property type="match status" value="1"/>
</dbReference>
<evidence type="ECO:0000259" key="3">
    <source>
        <dbReference type="PROSITE" id="PS51228"/>
    </source>
</evidence>
<dbReference type="InterPro" id="IPR035984">
    <property type="entry name" value="Acyl-CoA-binding_sf"/>
</dbReference>
<proteinExistence type="inferred from homology"/>
<dbReference type="PROSITE" id="PS51228">
    <property type="entry name" value="ACB_2"/>
    <property type="match status" value="1"/>
</dbReference>
<dbReference type="GO" id="GO:0006631">
    <property type="term" value="P:fatty acid metabolic process"/>
    <property type="evidence" value="ECO:0007669"/>
    <property type="project" value="TreeGrafter"/>
</dbReference>
<dbReference type="InterPro" id="IPR014352">
    <property type="entry name" value="FERM/acyl-CoA-bd_prot_sf"/>
</dbReference>
<evidence type="ECO:0000313" key="4">
    <source>
        <dbReference type="EMBL" id="RKP11768.1"/>
    </source>
</evidence>
<accession>A0A4P9XZ61</accession>
<comment type="similarity">
    <text evidence="1">Belongs to the ACBP family.</text>
</comment>
<keyword evidence="5" id="KW-1185">Reference proteome</keyword>
<dbReference type="AlphaFoldDB" id="A0A4P9XZ61"/>
<dbReference type="EMBL" id="KZ988666">
    <property type="protein sequence ID" value="RKP11768.1"/>
    <property type="molecule type" value="Genomic_DNA"/>
</dbReference>
<dbReference type="GO" id="GO:0000062">
    <property type="term" value="F:fatty-acyl-CoA binding"/>
    <property type="evidence" value="ECO:0007669"/>
    <property type="project" value="InterPro"/>
</dbReference>
<evidence type="ECO:0000256" key="1">
    <source>
        <dbReference type="ARBA" id="ARBA00005567"/>
    </source>
</evidence>
<dbReference type="PANTHER" id="PTHR23310">
    <property type="entry name" value="ACYL-COA-BINDING PROTEIN, ACBP"/>
    <property type="match status" value="1"/>
</dbReference>
<organism evidence="4 5">
    <name type="scientific">Piptocephalis cylindrospora</name>
    <dbReference type="NCBI Taxonomy" id="1907219"/>
    <lineage>
        <taxon>Eukaryota</taxon>
        <taxon>Fungi</taxon>
        <taxon>Fungi incertae sedis</taxon>
        <taxon>Zoopagomycota</taxon>
        <taxon>Zoopagomycotina</taxon>
        <taxon>Zoopagomycetes</taxon>
        <taxon>Zoopagales</taxon>
        <taxon>Piptocephalidaceae</taxon>
        <taxon>Piptocephalis</taxon>
    </lineage>
</organism>
<gene>
    <name evidence="4" type="ORF">BJ684DRAFT_21653</name>
</gene>
<evidence type="ECO:0000256" key="2">
    <source>
        <dbReference type="ARBA" id="ARBA00023121"/>
    </source>
</evidence>
<name>A0A4P9XZ61_9FUNG</name>
<dbReference type="OrthoDB" id="346910at2759"/>
<keyword evidence="2" id="KW-0446">Lipid-binding</keyword>
<dbReference type="InterPro" id="IPR000582">
    <property type="entry name" value="Acyl-CoA-binding_protein"/>
</dbReference>
<protein>
    <submittedName>
        <fullName evidence="4">Acyl-CoA-binding protein</fullName>
    </submittedName>
</protein>
<dbReference type="Gene3D" id="1.20.80.10">
    <property type="match status" value="1"/>
</dbReference>
<dbReference type="Pfam" id="PF00887">
    <property type="entry name" value="ACBP"/>
    <property type="match status" value="1"/>
</dbReference>
<dbReference type="SUPFAM" id="SSF47027">
    <property type="entry name" value="Acyl-CoA binding protein"/>
    <property type="match status" value="1"/>
</dbReference>